<accession>A0A3Q9RNV7</accession>
<sequence>MRIKIRKIDVIDIVKSSQTSFIFSVKDNIHSLLKKGINVVS</sequence>
<evidence type="ECO:0000313" key="1">
    <source>
        <dbReference type="EMBL" id="AZV43498.1"/>
    </source>
</evidence>
<dbReference type="EMBL" id="CP026095">
    <property type="protein sequence ID" value="AZV43498.1"/>
    <property type="molecule type" value="Genomic_DNA"/>
</dbReference>
<proteinExistence type="predicted"/>
<evidence type="ECO:0000313" key="2">
    <source>
        <dbReference type="Proteomes" id="UP000283095"/>
    </source>
</evidence>
<gene>
    <name evidence="1" type="ORF">BAOM_2889</name>
</gene>
<dbReference type="AlphaFoldDB" id="A0A3Q9RNV7"/>
<dbReference type="KEGG" id="pasa:BAOM_2889"/>
<name>A0A3Q9RNV7_9BACI</name>
<organism evidence="1 2">
    <name type="scientific">Peribacillus asahii</name>
    <dbReference type="NCBI Taxonomy" id="228899"/>
    <lineage>
        <taxon>Bacteria</taxon>
        <taxon>Bacillati</taxon>
        <taxon>Bacillota</taxon>
        <taxon>Bacilli</taxon>
        <taxon>Bacillales</taxon>
        <taxon>Bacillaceae</taxon>
        <taxon>Peribacillus</taxon>
    </lineage>
</organism>
<dbReference type="Proteomes" id="UP000283095">
    <property type="component" value="Chromosome"/>
</dbReference>
<reference evidence="1 2" key="1">
    <citation type="submission" date="2018-01" db="EMBL/GenBank/DDBJ databases">
        <title>Bacillus asahii Genome sequencing and assembly.</title>
        <authorList>
            <person name="Jiang H."/>
            <person name="Feng Y."/>
            <person name="Zhao F."/>
            <person name="Lin X."/>
        </authorList>
    </citation>
    <scope>NUCLEOTIDE SEQUENCE [LARGE SCALE GENOMIC DNA]</scope>
    <source>
        <strain evidence="1 2">OM18</strain>
    </source>
</reference>
<protein>
    <submittedName>
        <fullName evidence="1">Uncharacterized protein</fullName>
    </submittedName>
</protein>